<organism evidence="1 2">
    <name type="scientific">Capsulimonas corticalis</name>
    <dbReference type="NCBI Taxonomy" id="2219043"/>
    <lineage>
        <taxon>Bacteria</taxon>
        <taxon>Bacillati</taxon>
        <taxon>Armatimonadota</taxon>
        <taxon>Armatimonadia</taxon>
        <taxon>Capsulimonadales</taxon>
        <taxon>Capsulimonadaceae</taxon>
        <taxon>Capsulimonas</taxon>
    </lineage>
</organism>
<dbReference type="InterPro" id="IPR056209">
    <property type="entry name" value="SU10_adaptor"/>
</dbReference>
<gene>
    <name evidence="1" type="ORF">CCAX7_53920</name>
</gene>
<dbReference type="KEGG" id="ccot:CCAX7_53920"/>
<evidence type="ECO:0000313" key="2">
    <source>
        <dbReference type="Proteomes" id="UP000287394"/>
    </source>
</evidence>
<protein>
    <submittedName>
        <fullName evidence="1">Uncharacterized protein</fullName>
    </submittedName>
</protein>
<dbReference type="Proteomes" id="UP000287394">
    <property type="component" value="Chromosome"/>
</dbReference>
<proteinExistence type="predicted"/>
<dbReference type="EMBL" id="AP025739">
    <property type="protein sequence ID" value="BDI33341.1"/>
    <property type="molecule type" value="Genomic_DNA"/>
</dbReference>
<sequence>MEQEDNGVANTLADLQRDVLSRLGEAANSPAGNLESGTGAAAVLVTSATITQYLNDGASDLARTAFPIVNAGTFSWPSGAQSVQLSIFTAPGGAALWLARGVAWGGTALTHCSRSALENYYPTWAADAPGTPLYWYDTGQDGVGLYPIPNASQTVTVNGFALPPALVNADDAPSWLSPDLSSLLVFHAASMIAQKNLEDPSLAARAEVWRGEYERGKASLLARLTAADPMLARGLAVAVEQG</sequence>
<evidence type="ECO:0000313" key="1">
    <source>
        <dbReference type="EMBL" id="BDI33341.1"/>
    </source>
</evidence>
<keyword evidence="2" id="KW-1185">Reference proteome</keyword>
<name>A0A402CNA9_9BACT</name>
<dbReference type="AlphaFoldDB" id="A0A402CNA9"/>
<dbReference type="Pfam" id="PF24175">
    <property type="entry name" value="SU10_adaptor"/>
    <property type="match status" value="1"/>
</dbReference>
<accession>A0A402CNA9</accession>
<reference evidence="1 2" key="1">
    <citation type="journal article" date="2019" name="Int. J. Syst. Evol. Microbiol.">
        <title>Capsulimonas corticalis gen. nov., sp. nov., an aerobic capsulated bacterium, of a novel bacterial order, Capsulimonadales ord. nov., of the class Armatimonadia of the phylum Armatimonadetes.</title>
        <authorList>
            <person name="Li J."/>
            <person name="Kudo C."/>
            <person name="Tonouchi A."/>
        </authorList>
    </citation>
    <scope>NUCLEOTIDE SEQUENCE [LARGE SCALE GENOMIC DNA]</scope>
    <source>
        <strain evidence="1 2">AX-7</strain>
    </source>
</reference>